<evidence type="ECO:0000313" key="2">
    <source>
        <dbReference type="Proteomes" id="UP000252698"/>
    </source>
</evidence>
<accession>A0A2Z5JM76</accession>
<dbReference type="KEGG" id="sata:C5746_36495"/>
<protein>
    <submittedName>
        <fullName evidence="1">Uncharacterized protein</fullName>
    </submittedName>
</protein>
<organism evidence="1 2">
    <name type="scientific">Streptomyces atratus</name>
    <dbReference type="NCBI Taxonomy" id="1893"/>
    <lineage>
        <taxon>Bacteria</taxon>
        <taxon>Bacillati</taxon>
        <taxon>Actinomycetota</taxon>
        <taxon>Actinomycetes</taxon>
        <taxon>Kitasatosporales</taxon>
        <taxon>Streptomycetaceae</taxon>
        <taxon>Streptomyces</taxon>
    </lineage>
</organism>
<evidence type="ECO:0000313" key="1">
    <source>
        <dbReference type="EMBL" id="AXE81540.1"/>
    </source>
</evidence>
<dbReference type="RefSeq" id="WP_114247946.1">
    <property type="nucleotide sequence ID" value="NZ_CP027306.1"/>
</dbReference>
<dbReference type="GeneID" id="95523839"/>
<dbReference type="EMBL" id="CP027306">
    <property type="protein sequence ID" value="AXE81540.1"/>
    <property type="molecule type" value="Genomic_DNA"/>
</dbReference>
<proteinExistence type="predicted"/>
<name>A0A2Z5JM76_STRAR</name>
<gene>
    <name evidence="1" type="ORF">C5746_36495</name>
</gene>
<sequence>MTGDAVRRAREEASREDYVSMARLARAMHEAGAGPREVIHECYGTEFPEEFFLFAETGPYTLDLTMDFTNQPWQLAVPLSQGGPPPEADTLDRIERKVFVRDPRLVPLALPLDLDAVHGGRVICYHLDELRAGRPTTFGIRVAVGPDDETERCAASLLDVIHQHHADILRRLAHRNHLPSNRGTGAVDSADVEEARDILTQIEDLQHQVVARSQK</sequence>
<dbReference type="Proteomes" id="UP000252698">
    <property type="component" value="Chromosome"/>
</dbReference>
<dbReference type="AlphaFoldDB" id="A0A2Z5JM76"/>
<reference evidence="1 2" key="1">
    <citation type="journal article" date="2018" name="Front. Microbiol.">
        <title>Genome Sequencing of Streptomyces atratus SCSIOZH16 and Activation Production of Nocardamine via Metabolic Engineering.</title>
        <authorList>
            <person name="Li Y."/>
            <person name="Zhang C."/>
            <person name="Liu C."/>
            <person name="Ju J."/>
            <person name="Ma J."/>
        </authorList>
    </citation>
    <scope>NUCLEOTIDE SEQUENCE [LARGE SCALE GENOMIC DNA]</scope>
    <source>
        <strain evidence="1 2">SCSIO_ZH16</strain>
    </source>
</reference>